<evidence type="ECO:0000313" key="1">
    <source>
        <dbReference type="EMBL" id="NOU92116.1"/>
    </source>
</evidence>
<accession>A0A972GX20</accession>
<protein>
    <recommendedName>
        <fullName evidence="3">Methyl-accepting chemotaxis protein</fullName>
    </recommendedName>
</protein>
<sequence>MTEQAYESAEQLKVSVVESAENNQVISGVMLEVAAGSALQVESAQETSVAMNEVNMGVQRIAETSLVDAISN</sequence>
<dbReference type="EMBL" id="WHOD01000009">
    <property type="protein sequence ID" value="NOU92116.1"/>
    <property type="molecule type" value="Genomic_DNA"/>
</dbReference>
<dbReference type="RefSeq" id="WP_171650289.1">
    <property type="nucleotide sequence ID" value="NZ_WHOD01000009.1"/>
</dbReference>
<comment type="caution">
    <text evidence="1">The sequence shown here is derived from an EMBL/GenBank/DDBJ whole genome shotgun (WGS) entry which is preliminary data.</text>
</comment>
<organism evidence="1 2">
    <name type="scientific">Paenibacillus foliorum</name>
    <dbReference type="NCBI Taxonomy" id="2654974"/>
    <lineage>
        <taxon>Bacteria</taxon>
        <taxon>Bacillati</taxon>
        <taxon>Bacillota</taxon>
        <taxon>Bacilli</taxon>
        <taxon>Bacillales</taxon>
        <taxon>Paenibacillaceae</taxon>
        <taxon>Paenibacillus</taxon>
    </lineage>
</organism>
<evidence type="ECO:0000313" key="2">
    <source>
        <dbReference type="Proteomes" id="UP000641588"/>
    </source>
</evidence>
<dbReference type="AlphaFoldDB" id="A0A972GX20"/>
<reference evidence="1" key="1">
    <citation type="submission" date="2019-10" db="EMBL/GenBank/DDBJ databases">
        <title>Description of Paenibacillus glebae sp. nov.</title>
        <authorList>
            <person name="Carlier A."/>
            <person name="Qi S."/>
        </authorList>
    </citation>
    <scope>NUCLEOTIDE SEQUENCE</scope>
    <source>
        <strain evidence="1">LMG 31456</strain>
    </source>
</reference>
<proteinExistence type="predicted"/>
<keyword evidence="2" id="KW-1185">Reference proteome</keyword>
<name>A0A972GX20_9BACL</name>
<dbReference type="Proteomes" id="UP000641588">
    <property type="component" value="Unassembled WGS sequence"/>
</dbReference>
<gene>
    <name evidence="1" type="ORF">GC093_02550</name>
</gene>
<evidence type="ECO:0008006" key="3">
    <source>
        <dbReference type="Google" id="ProtNLM"/>
    </source>
</evidence>